<keyword evidence="2" id="KW-1185">Reference proteome</keyword>
<feature type="non-terminal residue" evidence="1">
    <location>
        <position position="1"/>
    </location>
</feature>
<dbReference type="Proteomes" id="UP001328107">
    <property type="component" value="Unassembled WGS sequence"/>
</dbReference>
<proteinExistence type="predicted"/>
<evidence type="ECO:0000313" key="2">
    <source>
        <dbReference type="Proteomes" id="UP001328107"/>
    </source>
</evidence>
<dbReference type="AlphaFoldDB" id="A0AAN5CUS7"/>
<accession>A0AAN5CUS7</accession>
<dbReference type="GO" id="GO:0061343">
    <property type="term" value="P:cell adhesion involved in heart morphogenesis"/>
    <property type="evidence" value="ECO:0007669"/>
    <property type="project" value="TreeGrafter"/>
</dbReference>
<dbReference type="PANTHER" id="PTHR33395">
    <property type="entry name" value="TRANSCRIPTASE, PUTATIVE-RELATED-RELATED"/>
    <property type="match status" value="1"/>
</dbReference>
<gene>
    <name evidence="1" type="ORF">PMAYCL1PPCAC_21428</name>
</gene>
<feature type="non-terminal residue" evidence="1">
    <location>
        <position position="335"/>
    </location>
</feature>
<reference evidence="2" key="1">
    <citation type="submission" date="2022-10" db="EMBL/GenBank/DDBJ databases">
        <title>Genome assembly of Pristionchus species.</title>
        <authorList>
            <person name="Yoshida K."/>
            <person name="Sommer R.J."/>
        </authorList>
    </citation>
    <scope>NUCLEOTIDE SEQUENCE [LARGE SCALE GENOMIC DNA]</scope>
    <source>
        <strain evidence="2">RS5460</strain>
    </source>
</reference>
<dbReference type="EMBL" id="BTRK01000005">
    <property type="protein sequence ID" value="GMR51233.1"/>
    <property type="molecule type" value="Genomic_DNA"/>
</dbReference>
<dbReference type="GO" id="GO:0007508">
    <property type="term" value="P:larval heart development"/>
    <property type="evidence" value="ECO:0007669"/>
    <property type="project" value="TreeGrafter"/>
</dbReference>
<evidence type="ECO:0000313" key="1">
    <source>
        <dbReference type="EMBL" id="GMR51233.1"/>
    </source>
</evidence>
<protein>
    <recommendedName>
        <fullName evidence="3">Reverse transcriptase domain-containing protein</fullName>
    </recommendedName>
</protein>
<comment type="caution">
    <text evidence="1">The sequence shown here is derived from an EMBL/GenBank/DDBJ whole genome shotgun (WGS) entry which is preliminary data.</text>
</comment>
<dbReference type="PANTHER" id="PTHR33395:SF22">
    <property type="entry name" value="REVERSE TRANSCRIPTASE DOMAIN-CONTAINING PROTEIN"/>
    <property type="match status" value="1"/>
</dbReference>
<name>A0AAN5CUS7_9BILA</name>
<sequence length="335" mass="37131">CKSRLKSNSSTPPGIIDLDGTSLLTNQDKAQAFSKYFASVSTPLLDASLNPSSPVLSTHIFDLPSISPAQIIVAIKSLAPKCNTSPDGLPNLFYSKCTISLVSPLLIIFNKSLLTTCIPAIWKKAIVKPIPKTSSNSINTFRPISLTCSITKIFEKILISEIVQYLDGNNLIDYHQAGFRSSRSTCTQLINGTPLSTSPLVKDLGVIMQPSLKFTEHISKITSKARANINLMSLENRRIISDILFLHKSIHGFYSYDHANLYKLSPLLRSLRNAHTLRISLPFVPPKSHSSFVTRVIDRWNAFFAEIANNSPNRFRSHILSFPSISFTSESLLRL</sequence>
<evidence type="ECO:0008006" key="3">
    <source>
        <dbReference type="Google" id="ProtNLM"/>
    </source>
</evidence>
<dbReference type="GO" id="GO:0031012">
    <property type="term" value="C:extracellular matrix"/>
    <property type="evidence" value="ECO:0007669"/>
    <property type="project" value="TreeGrafter"/>
</dbReference>
<organism evidence="1 2">
    <name type="scientific">Pristionchus mayeri</name>
    <dbReference type="NCBI Taxonomy" id="1317129"/>
    <lineage>
        <taxon>Eukaryota</taxon>
        <taxon>Metazoa</taxon>
        <taxon>Ecdysozoa</taxon>
        <taxon>Nematoda</taxon>
        <taxon>Chromadorea</taxon>
        <taxon>Rhabditida</taxon>
        <taxon>Rhabditina</taxon>
        <taxon>Diplogasteromorpha</taxon>
        <taxon>Diplogasteroidea</taxon>
        <taxon>Neodiplogasteridae</taxon>
        <taxon>Pristionchus</taxon>
    </lineage>
</organism>